<evidence type="ECO:0000256" key="3">
    <source>
        <dbReference type="ARBA" id="ARBA00018742"/>
    </source>
</evidence>
<dbReference type="Proteomes" id="UP000270296">
    <property type="component" value="Unassembled WGS sequence"/>
</dbReference>
<dbReference type="Gene3D" id="1.10.20.10">
    <property type="entry name" value="Histone, subunit A"/>
    <property type="match status" value="1"/>
</dbReference>
<keyword evidence="7" id="KW-0472">Membrane</keyword>
<dbReference type="OrthoDB" id="601405at2759"/>
<dbReference type="Pfam" id="PF00808">
    <property type="entry name" value="CBFD_NFYB_HMF"/>
    <property type="match status" value="1"/>
</dbReference>
<dbReference type="GO" id="GO:0051123">
    <property type="term" value="P:RNA polymerase II preinitiation complex assembly"/>
    <property type="evidence" value="ECO:0007669"/>
    <property type="project" value="TreeGrafter"/>
</dbReference>
<dbReference type="EMBL" id="UZAM01007155">
    <property type="protein sequence ID" value="VDO97094.1"/>
    <property type="molecule type" value="Genomic_DNA"/>
</dbReference>
<dbReference type="InterPro" id="IPR009072">
    <property type="entry name" value="Histone-fold"/>
</dbReference>
<protein>
    <recommendedName>
        <fullName evidence="3">Protein Dr1</fullName>
    </recommendedName>
    <alternativeName>
        <fullName evidence="6">Down-regulator of transcription 1</fullName>
    </alternativeName>
    <alternativeName>
        <fullName evidence="5">Negative cofactor 2-beta</fullName>
    </alternativeName>
</protein>
<evidence type="ECO:0000313" key="9">
    <source>
        <dbReference type="EMBL" id="VDO97094.1"/>
    </source>
</evidence>
<comment type="subcellular location">
    <subcellularLocation>
        <location evidence="1">Nucleus</location>
    </subcellularLocation>
</comment>
<accession>A0A183IF80</accession>
<evidence type="ECO:0000256" key="6">
    <source>
        <dbReference type="ARBA" id="ARBA00032651"/>
    </source>
</evidence>
<dbReference type="PANTHER" id="PTHR46138:SF1">
    <property type="entry name" value="PROTEIN DR1"/>
    <property type="match status" value="1"/>
</dbReference>
<keyword evidence="7" id="KW-0812">Transmembrane</keyword>
<dbReference type="CDD" id="cd22905">
    <property type="entry name" value="HFD_Dr1"/>
    <property type="match status" value="1"/>
</dbReference>
<dbReference type="InterPro" id="IPR042225">
    <property type="entry name" value="Ncb2"/>
</dbReference>
<keyword evidence="7" id="KW-1133">Transmembrane helix</keyword>
<keyword evidence="10" id="KW-1185">Reference proteome</keyword>
<dbReference type="GO" id="GO:0046982">
    <property type="term" value="F:protein heterodimerization activity"/>
    <property type="evidence" value="ECO:0007669"/>
    <property type="project" value="InterPro"/>
</dbReference>
<keyword evidence="4" id="KW-0539">Nucleus</keyword>
<evidence type="ECO:0000259" key="8">
    <source>
        <dbReference type="Pfam" id="PF00808"/>
    </source>
</evidence>
<evidence type="ECO:0000313" key="11">
    <source>
        <dbReference type="WBParaSite" id="SBAD_0000238001-mRNA-1"/>
    </source>
</evidence>
<dbReference type="PANTHER" id="PTHR46138">
    <property type="entry name" value="PROTEIN DR1"/>
    <property type="match status" value="1"/>
</dbReference>
<dbReference type="WBParaSite" id="SBAD_0000238001-mRNA-1">
    <property type="protein sequence ID" value="SBAD_0000238001-mRNA-1"/>
    <property type="gene ID" value="SBAD_0000238001"/>
</dbReference>
<proteinExistence type="inferred from homology"/>
<evidence type="ECO:0000256" key="4">
    <source>
        <dbReference type="ARBA" id="ARBA00023242"/>
    </source>
</evidence>
<dbReference type="GO" id="GO:0000122">
    <property type="term" value="P:negative regulation of transcription by RNA polymerase II"/>
    <property type="evidence" value="ECO:0007669"/>
    <property type="project" value="InterPro"/>
</dbReference>
<evidence type="ECO:0000256" key="7">
    <source>
        <dbReference type="SAM" id="Phobius"/>
    </source>
</evidence>
<evidence type="ECO:0000256" key="5">
    <source>
        <dbReference type="ARBA" id="ARBA00030451"/>
    </source>
</evidence>
<dbReference type="GO" id="GO:0017054">
    <property type="term" value="C:negative cofactor 2 complex"/>
    <property type="evidence" value="ECO:0007669"/>
    <property type="project" value="InterPro"/>
</dbReference>
<organism evidence="11">
    <name type="scientific">Soboliphyme baturini</name>
    <dbReference type="NCBI Taxonomy" id="241478"/>
    <lineage>
        <taxon>Eukaryota</taxon>
        <taxon>Metazoa</taxon>
        <taxon>Ecdysozoa</taxon>
        <taxon>Nematoda</taxon>
        <taxon>Enoplea</taxon>
        <taxon>Dorylaimia</taxon>
        <taxon>Dioctophymatida</taxon>
        <taxon>Dioctophymatoidea</taxon>
        <taxon>Soboliphymatidae</taxon>
        <taxon>Soboliphyme</taxon>
    </lineage>
</organism>
<dbReference type="GO" id="GO:0017025">
    <property type="term" value="F:TBP-class protein binding"/>
    <property type="evidence" value="ECO:0007669"/>
    <property type="project" value="TreeGrafter"/>
</dbReference>
<feature type="domain" description="Transcription factor CBF/NF-Y/archaeal histone" evidence="8">
    <location>
        <begin position="11"/>
        <end position="73"/>
    </location>
</feature>
<gene>
    <name evidence="9" type="ORF">SBAD_LOCUS2274</name>
</gene>
<sequence length="174" mass="19760">MSEDAADEPGIPRAALNKLVKEALPQIRIANDTRDMLHACCLEFIEHIGSEANRICAQELKKTITHEHVLKCMPYVARCSALLTASFVVVALQSLGFAQRRQRRQSSRLDKCGIPEDELLKQQQELFDKVNRCFRLPFPLHCKLSTIRSVSAAQLECHSTEVPFTVLIRLRQSY</sequence>
<evidence type="ECO:0000256" key="2">
    <source>
        <dbReference type="ARBA" id="ARBA00009245"/>
    </source>
</evidence>
<reference evidence="11" key="1">
    <citation type="submission" date="2016-06" db="UniProtKB">
        <authorList>
            <consortium name="WormBaseParasite"/>
        </authorList>
    </citation>
    <scope>IDENTIFICATION</scope>
</reference>
<feature type="transmembrane region" description="Helical" evidence="7">
    <location>
        <begin position="75"/>
        <end position="98"/>
    </location>
</feature>
<name>A0A183IF80_9BILA</name>
<evidence type="ECO:0000313" key="10">
    <source>
        <dbReference type="Proteomes" id="UP000270296"/>
    </source>
</evidence>
<dbReference type="AlphaFoldDB" id="A0A183IF80"/>
<dbReference type="InterPro" id="IPR003958">
    <property type="entry name" value="CBFA_NFYB_domain"/>
</dbReference>
<reference evidence="9 10" key="2">
    <citation type="submission" date="2018-11" db="EMBL/GenBank/DDBJ databases">
        <authorList>
            <consortium name="Pathogen Informatics"/>
        </authorList>
    </citation>
    <scope>NUCLEOTIDE SEQUENCE [LARGE SCALE GENOMIC DNA]</scope>
</reference>
<dbReference type="GO" id="GO:0016251">
    <property type="term" value="F:RNA polymerase II general transcription initiation factor activity"/>
    <property type="evidence" value="ECO:0007669"/>
    <property type="project" value="TreeGrafter"/>
</dbReference>
<dbReference type="SUPFAM" id="SSF47113">
    <property type="entry name" value="Histone-fold"/>
    <property type="match status" value="1"/>
</dbReference>
<evidence type="ECO:0000256" key="1">
    <source>
        <dbReference type="ARBA" id="ARBA00004123"/>
    </source>
</evidence>
<comment type="similarity">
    <text evidence="2">Belongs to the NC2 beta/DR1 family.</text>
</comment>